<evidence type="ECO:0000256" key="1">
    <source>
        <dbReference type="SAM" id="MobiDB-lite"/>
    </source>
</evidence>
<dbReference type="Proteomes" id="UP000092154">
    <property type="component" value="Unassembled WGS sequence"/>
</dbReference>
<evidence type="ECO:0000313" key="4">
    <source>
        <dbReference type="EMBL" id="OAX33981.1"/>
    </source>
</evidence>
<name>A0A1B7MN21_9AGAM</name>
<feature type="region of interest" description="Disordered" evidence="1">
    <location>
        <begin position="351"/>
        <end position="406"/>
    </location>
</feature>
<feature type="chain" id="PRO_5008597423" description="Mid2 domain-containing protein" evidence="3">
    <location>
        <begin position="24"/>
        <end position="406"/>
    </location>
</feature>
<protein>
    <recommendedName>
        <fullName evidence="6">Mid2 domain-containing protein</fullName>
    </recommendedName>
</protein>
<dbReference type="AlphaFoldDB" id="A0A1B7MN21"/>
<dbReference type="OrthoDB" id="2757214at2759"/>
<keyword evidence="2" id="KW-0472">Membrane</keyword>
<proteinExistence type="predicted"/>
<organism evidence="4 5">
    <name type="scientific">Rhizopogon vinicolor AM-OR11-026</name>
    <dbReference type="NCBI Taxonomy" id="1314800"/>
    <lineage>
        <taxon>Eukaryota</taxon>
        <taxon>Fungi</taxon>
        <taxon>Dikarya</taxon>
        <taxon>Basidiomycota</taxon>
        <taxon>Agaricomycotina</taxon>
        <taxon>Agaricomycetes</taxon>
        <taxon>Agaricomycetidae</taxon>
        <taxon>Boletales</taxon>
        <taxon>Suillineae</taxon>
        <taxon>Rhizopogonaceae</taxon>
        <taxon>Rhizopogon</taxon>
    </lineage>
</organism>
<reference evidence="4 5" key="1">
    <citation type="submission" date="2016-06" db="EMBL/GenBank/DDBJ databases">
        <title>Comparative genomics of the ectomycorrhizal sister species Rhizopogon vinicolor and Rhizopogon vesiculosus (Basidiomycota: Boletales) reveals a divergence of the mating type B locus.</title>
        <authorList>
            <consortium name="DOE Joint Genome Institute"/>
            <person name="Mujic A.B."/>
            <person name="Kuo A."/>
            <person name="Tritt A."/>
            <person name="Lipzen A."/>
            <person name="Chen C."/>
            <person name="Johnson J."/>
            <person name="Sharma A."/>
            <person name="Barry K."/>
            <person name="Grigoriev I.V."/>
            <person name="Spatafora J.W."/>
        </authorList>
    </citation>
    <scope>NUCLEOTIDE SEQUENCE [LARGE SCALE GENOMIC DNA]</scope>
    <source>
        <strain evidence="4 5">AM-OR11-026</strain>
    </source>
</reference>
<keyword evidence="5" id="KW-1185">Reference proteome</keyword>
<feature type="transmembrane region" description="Helical" evidence="2">
    <location>
        <begin position="224"/>
        <end position="245"/>
    </location>
</feature>
<keyword evidence="3" id="KW-0732">Signal</keyword>
<accession>A0A1B7MN21</accession>
<keyword evidence="2" id="KW-1133">Transmembrane helix</keyword>
<evidence type="ECO:0000313" key="5">
    <source>
        <dbReference type="Proteomes" id="UP000092154"/>
    </source>
</evidence>
<dbReference type="InParanoid" id="A0A1B7MN21"/>
<evidence type="ECO:0008006" key="6">
    <source>
        <dbReference type="Google" id="ProtNLM"/>
    </source>
</evidence>
<evidence type="ECO:0000256" key="2">
    <source>
        <dbReference type="SAM" id="Phobius"/>
    </source>
</evidence>
<dbReference type="EMBL" id="KV448676">
    <property type="protein sequence ID" value="OAX33981.1"/>
    <property type="molecule type" value="Genomic_DNA"/>
</dbReference>
<feature type="signal peptide" evidence="3">
    <location>
        <begin position="1"/>
        <end position="23"/>
    </location>
</feature>
<sequence length="406" mass="43396">MPRILVPTIAAVLLVYLIDFTIAGNTTCAGNMTQWYTDAVGETACETYQNLRQICNPTYQVPNFRANTPGDQCDDQLQSCCCNSISWALSMLCMNCQWDVDGGSVAGIDAGAGAYALYRSPSGPFCSPGTNQSLPTDIQSAVCNKDIKLANFLYNLFWNDGAWFYVYTMDSAVADEAATNNNMYTNCNSTTSTTLSSSHITITTSAPSQTTTVASAGSAQSSNISTIVGAVIGSVAALVIAAAVVRFRWRKRQRKLARVPLEVDNLYAPGVEVISPYTVPDSTSGNRSSYGFGRARKGGHLPMSSNFSSTSPSTIALAATVSESGRSSYLLGNASSSIGLRHEDAGAVPTLLRSGSGRLPPAYDPVWEDPRDAPSRQNVDPDSEYQEGEFPSHSSDREPSVQRSKP</sequence>
<evidence type="ECO:0000256" key="3">
    <source>
        <dbReference type="SAM" id="SignalP"/>
    </source>
</evidence>
<gene>
    <name evidence="4" type="ORF">K503DRAFT_478958</name>
</gene>
<dbReference type="STRING" id="1314800.A0A1B7MN21"/>
<keyword evidence="2" id="KW-0812">Transmembrane</keyword>